<dbReference type="GeneID" id="81592362"/>
<sequence length="63" mass="7309">MTTDTEEVLSNELIRLRISTGASGPALHSQKILEPIASTHSFFDRAKELHQKHDWLEERFENF</sequence>
<proteinExistence type="predicted"/>
<evidence type="ECO:0000313" key="2">
    <source>
        <dbReference type="Proteomes" id="UP001213799"/>
    </source>
</evidence>
<dbReference type="AlphaFoldDB" id="A0AAD6GSE6"/>
<reference evidence="1" key="1">
    <citation type="journal article" date="2023" name="IMA Fungus">
        <title>Comparative genomic study of the Penicillium genus elucidates a diverse pangenome and 15 lateral gene transfer events.</title>
        <authorList>
            <person name="Petersen C."/>
            <person name="Sorensen T."/>
            <person name="Nielsen M.R."/>
            <person name="Sondergaard T.E."/>
            <person name="Sorensen J.L."/>
            <person name="Fitzpatrick D.A."/>
            <person name="Frisvad J.C."/>
            <person name="Nielsen K.L."/>
        </authorList>
    </citation>
    <scope>NUCLEOTIDE SEQUENCE</scope>
    <source>
        <strain evidence="1">IBT 12815</strain>
    </source>
</reference>
<comment type="caution">
    <text evidence="1">The sequence shown here is derived from an EMBL/GenBank/DDBJ whole genome shotgun (WGS) entry which is preliminary data.</text>
</comment>
<dbReference type="Proteomes" id="UP001213799">
    <property type="component" value="Unassembled WGS sequence"/>
</dbReference>
<protein>
    <submittedName>
        <fullName evidence="1">Uncharacterized protein</fullName>
    </submittedName>
</protein>
<dbReference type="RefSeq" id="XP_056747407.1">
    <property type="nucleotide sequence ID" value="XM_056902120.1"/>
</dbReference>
<evidence type="ECO:0000313" key="1">
    <source>
        <dbReference type="EMBL" id="KAJ5588388.1"/>
    </source>
</evidence>
<keyword evidence="2" id="KW-1185">Reference proteome</keyword>
<dbReference type="EMBL" id="JAQJAE010000006">
    <property type="protein sequence ID" value="KAJ5588388.1"/>
    <property type="molecule type" value="Genomic_DNA"/>
</dbReference>
<name>A0AAD6GSE6_9EURO</name>
<organism evidence="1 2">
    <name type="scientific">Penicillium hordei</name>
    <dbReference type="NCBI Taxonomy" id="40994"/>
    <lineage>
        <taxon>Eukaryota</taxon>
        <taxon>Fungi</taxon>
        <taxon>Dikarya</taxon>
        <taxon>Ascomycota</taxon>
        <taxon>Pezizomycotina</taxon>
        <taxon>Eurotiomycetes</taxon>
        <taxon>Eurotiomycetidae</taxon>
        <taxon>Eurotiales</taxon>
        <taxon>Aspergillaceae</taxon>
        <taxon>Penicillium</taxon>
    </lineage>
</organism>
<accession>A0AAD6GSE6</accession>
<gene>
    <name evidence="1" type="ORF">N7537_011066</name>
</gene>
<reference evidence="1" key="2">
    <citation type="submission" date="2023-01" db="EMBL/GenBank/DDBJ databases">
        <authorList>
            <person name="Petersen C."/>
        </authorList>
    </citation>
    <scope>NUCLEOTIDE SEQUENCE</scope>
    <source>
        <strain evidence="1">IBT 12815</strain>
    </source>
</reference>